<dbReference type="InterPro" id="IPR004648">
    <property type="entry name" value="Oligpept_transpt"/>
</dbReference>
<dbReference type="InterPro" id="IPR004813">
    <property type="entry name" value="OPT"/>
</dbReference>
<sequence length="807" mass="90992">MTNFFIMCLIPAVDGGSLKFVESSSFDSTDADIDKNADYDFDDPNLEKSPIESIADEEESDSRRSHASVFEDDSPYPEVRSAVANSDDPSIPVSTVRSWMLGIIWAMIIPGLNQFFFFRYPSLTLTGIFAQLTVFPVGRALARFVPRVKVLGIPLNPGPFSIKEHVLITIMATVGACSAYATGHRCRTEDFIIIRTLALDVSRLTKIENKYLPSIEDQWMMIMSTQLIGFSIGGIARRFLVQPPSMIWPTNLVTCALFNTLHAHTYAGVGHRAGIGREAFFLYAFIGSFCWYFVPGYLFTALSTFTWVTWMAPNSVPINEMFGYVHGMGMSVITFDWAQIAYISSPLATPWWAEANVFAGFVLAYWIIVPALHFADVWYGKYMPISSRGAYDNTGASYNVTRIINPDTTFNEEQYQAYSPLFLSTTFAMSYGLSFASITATVTHSFLYFRAHIMRHSRLSLQEQPDIHARLMSYYPQVPSWWYAIVFITMFIFGSVSIELWDTKFPIHYFILALVISFVYVIPVGIIQAITNQQISLNVFTELIIGFAHPGRPVSMMLFKTYGYVTMTQALQFTSDFKLGHYMKIPPRIMFLAQVLAAVIAGTTQLGVQTWLFANIEDICTPNQKDGWTCPSTEVFGTASVIWGVIGPSRQLSRGKIYYALVFCFIIGVVCPVLAYYISRKFRRNGWLSYLTFPIIFSGTGYMPPASAVNYVPWAAVGFLFQFYIRRYHFSWWTKYNYVLSAALDGGVAFAAVAIYFCLNYPMEGKIGEHSVKSWWGNAVVSGTVDYKGIPMRTVSEGEYFGPRTWS</sequence>
<keyword evidence="7 10" id="KW-1133">Transmembrane helix</keyword>
<feature type="transmembrane region" description="Helical" evidence="10">
    <location>
        <begin position="428"/>
        <end position="449"/>
    </location>
</feature>
<dbReference type="GO" id="GO:0016020">
    <property type="term" value="C:membrane"/>
    <property type="evidence" value="ECO:0007669"/>
    <property type="project" value="UniProtKB-SubCell"/>
</dbReference>
<evidence type="ECO:0000256" key="2">
    <source>
        <dbReference type="ARBA" id="ARBA00008807"/>
    </source>
</evidence>
<reference evidence="11" key="1">
    <citation type="submission" date="2023-06" db="EMBL/GenBank/DDBJ databases">
        <authorList>
            <consortium name="Lawrence Berkeley National Laboratory"/>
            <person name="Ahrendt S."/>
            <person name="Sahu N."/>
            <person name="Indic B."/>
            <person name="Wong-Bajracharya J."/>
            <person name="Merenyi Z."/>
            <person name="Ke H.-M."/>
            <person name="Monk M."/>
            <person name="Kocsube S."/>
            <person name="Drula E."/>
            <person name="Lipzen A."/>
            <person name="Balint B."/>
            <person name="Henrissat B."/>
            <person name="Andreopoulos B."/>
            <person name="Martin F.M."/>
            <person name="Harder C.B."/>
            <person name="Rigling D."/>
            <person name="Ford K.L."/>
            <person name="Foster G.D."/>
            <person name="Pangilinan J."/>
            <person name="Papanicolaou A."/>
            <person name="Barry K."/>
            <person name="LaButti K."/>
            <person name="Viragh M."/>
            <person name="Koriabine M."/>
            <person name="Yan M."/>
            <person name="Riley R."/>
            <person name="Champramary S."/>
            <person name="Plett K.L."/>
            <person name="Tsai I.J."/>
            <person name="Slot J."/>
            <person name="Sipos G."/>
            <person name="Plett J."/>
            <person name="Nagy L.G."/>
            <person name="Grigoriev I.V."/>
        </authorList>
    </citation>
    <scope>NUCLEOTIDE SEQUENCE</scope>
    <source>
        <strain evidence="11">FPL87.14</strain>
    </source>
</reference>
<comment type="similarity">
    <text evidence="2">Belongs to the oligopeptide OPT transporter family.</text>
</comment>
<protein>
    <submittedName>
        <fullName evidence="11">OPT oligopeptide transporter</fullName>
    </submittedName>
</protein>
<organism evidence="11 12">
    <name type="scientific">Armillaria borealis</name>
    <dbReference type="NCBI Taxonomy" id="47425"/>
    <lineage>
        <taxon>Eukaryota</taxon>
        <taxon>Fungi</taxon>
        <taxon>Dikarya</taxon>
        <taxon>Basidiomycota</taxon>
        <taxon>Agaricomycotina</taxon>
        <taxon>Agaricomycetes</taxon>
        <taxon>Agaricomycetidae</taxon>
        <taxon>Agaricales</taxon>
        <taxon>Marasmiineae</taxon>
        <taxon>Physalacriaceae</taxon>
        <taxon>Armillaria</taxon>
    </lineage>
</organism>
<accession>A0AA39MNV3</accession>
<dbReference type="Proteomes" id="UP001175226">
    <property type="component" value="Unassembled WGS sequence"/>
</dbReference>
<evidence type="ECO:0000256" key="9">
    <source>
        <dbReference type="SAM" id="MobiDB-lite"/>
    </source>
</evidence>
<keyword evidence="3" id="KW-0813">Transport</keyword>
<keyword evidence="4 10" id="KW-0812">Transmembrane</keyword>
<keyword evidence="5" id="KW-0571">Peptide transport</keyword>
<comment type="subcellular location">
    <subcellularLocation>
        <location evidence="1">Membrane</location>
        <topology evidence="1">Multi-pass membrane protein</topology>
    </subcellularLocation>
</comment>
<evidence type="ECO:0000256" key="7">
    <source>
        <dbReference type="ARBA" id="ARBA00022989"/>
    </source>
</evidence>
<feature type="region of interest" description="Disordered" evidence="9">
    <location>
        <begin position="36"/>
        <end position="75"/>
    </location>
</feature>
<feature type="transmembrane region" description="Helical" evidence="10">
    <location>
        <begin position="708"/>
        <end position="725"/>
    </location>
</feature>
<dbReference type="NCBIfam" id="TIGR00728">
    <property type="entry name" value="OPT_sfam"/>
    <property type="match status" value="1"/>
</dbReference>
<evidence type="ECO:0000313" key="11">
    <source>
        <dbReference type="EMBL" id="KAK0440599.1"/>
    </source>
</evidence>
<evidence type="ECO:0000256" key="5">
    <source>
        <dbReference type="ARBA" id="ARBA00022856"/>
    </source>
</evidence>
<gene>
    <name evidence="11" type="ORF">EV421DRAFT_1815860</name>
</gene>
<dbReference type="AlphaFoldDB" id="A0AA39MNV3"/>
<name>A0AA39MNV3_9AGAR</name>
<keyword evidence="6" id="KW-0653">Protein transport</keyword>
<evidence type="ECO:0000256" key="3">
    <source>
        <dbReference type="ARBA" id="ARBA00022448"/>
    </source>
</evidence>
<feature type="transmembrane region" description="Helical" evidence="10">
    <location>
        <begin position="322"/>
        <end position="343"/>
    </location>
</feature>
<feature type="transmembrane region" description="Helical" evidence="10">
    <location>
        <begin position="657"/>
        <end position="678"/>
    </location>
</feature>
<evidence type="ECO:0000313" key="12">
    <source>
        <dbReference type="Proteomes" id="UP001175226"/>
    </source>
</evidence>
<feature type="transmembrane region" description="Helical" evidence="10">
    <location>
        <begin position="219"/>
        <end position="240"/>
    </location>
</feature>
<evidence type="ECO:0000256" key="8">
    <source>
        <dbReference type="ARBA" id="ARBA00023136"/>
    </source>
</evidence>
<feature type="transmembrane region" description="Helical" evidence="10">
    <location>
        <begin position="480"/>
        <end position="501"/>
    </location>
</feature>
<keyword evidence="8 10" id="KW-0472">Membrane</keyword>
<dbReference type="PANTHER" id="PTHR22601">
    <property type="entry name" value="ISP4 LIKE PROTEIN"/>
    <property type="match status" value="1"/>
</dbReference>
<proteinExistence type="inferred from homology"/>
<dbReference type="GO" id="GO:0035673">
    <property type="term" value="F:oligopeptide transmembrane transporter activity"/>
    <property type="evidence" value="ECO:0007669"/>
    <property type="project" value="InterPro"/>
</dbReference>
<evidence type="ECO:0000256" key="4">
    <source>
        <dbReference type="ARBA" id="ARBA00022692"/>
    </source>
</evidence>
<evidence type="ECO:0000256" key="6">
    <source>
        <dbReference type="ARBA" id="ARBA00022927"/>
    </source>
</evidence>
<feature type="transmembrane region" description="Helical" evidence="10">
    <location>
        <begin position="737"/>
        <end position="757"/>
    </location>
</feature>
<comment type="caution">
    <text evidence="11">The sequence shown here is derived from an EMBL/GenBank/DDBJ whole genome shotgun (WGS) entry which is preliminary data.</text>
</comment>
<dbReference type="NCBIfam" id="TIGR00727">
    <property type="entry name" value="ISP4_OPT"/>
    <property type="match status" value="1"/>
</dbReference>
<feature type="transmembrane region" description="Helical" evidence="10">
    <location>
        <begin position="685"/>
        <end position="702"/>
    </location>
</feature>
<keyword evidence="12" id="KW-1185">Reference proteome</keyword>
<evidence type="ECO:0000256" key="10">
    <source>
        <dbReference type="SAM" id="Phobius"/>
    </source>
</evidence>
<feature type="transmembrane region" description="Helical" evidence="10">
    <location>
        <begin position="355"/>
        <end position="375"/>
    </location>
</feature>
<dbReference type="GO" id="GO:0015031">
    <property type="term" value="P:protein transport"/>
    <property type="evidence" value="ECO:0007669"/>
    <property type="project" value="UniProtKB-KW"/>
</dbReference>
<evidence type="ECO:0000256" key="1">
    <source>
        <dbReference type="ARBA" id="ARBA00004141"/>
    </source>
</evidence>
<feature type="transmembrane region" description="Helical" evidence="10">
    <location>
        <begin position="507"/>
        <end position="527"/>
    </location>
</feature>
<dbReference type="EMBL" id="JAUEPT010000033">
    <property type="protein sequence ID" value="KAK0440599.1"/>
    <property type="molecule type" value="Genomic_DNA"/>
</dbReference>
<feature type="transmembrane region" description="Helical" evidence="10">
    <location>
        <begin position="589"/>
        <end position="608"/>
    </location>
</feature>
<dbReference type="Pfam" id="PF03169">
    <property type="entry name" value="OPT"/>
    <property type="match status" value="1"/>
</dbReference>
<feature type="transmembrane region" description="Helical" evidence="10">
    <location>
        <begin position="279"/>
        <end position="302"/>
    </location>
</feature>